<evidence type="ECO:0000256" key="1">
    <source>
        <dbReference type="ARBA" id="ARBA00022801"/>
    </source>
</evidence>
<accession>A0ABZ2LBS6</accession>
<reference evidence="3" key="1">
    <citation type="submission" date="2021-12" db="EMBL/GenBank/DDBJ databases">
        <title>Discovery of the Pendulisporaceae a myxobacterial family with distinct sporulation behavior and unique specialized metabolism.</title>
        <authorList>
            <person name="Garcia R."/>
            <person name="Popoff A."/>
            <person name="Bader C.D."/>
            <person name="Loehr J."/>
            <person name="Walesch S."/>
            <person name="Walt C."/>
            <person name="Boldt J."/>
            <person name="Bunk B."/>
            <person name="Haeckl F.J.F.P.J."/>
            <person name="Gunesch A.P."/>
            <person name="Birkelbach J."/>
            <person name="Nuebel U."/>
            <person name="Pietschmann T."/>
            <person name="Bach T."/>
            <person name="Mueller R."/>
        </authorList>
    </citation>
    <scope>NUCLEOTIDE SEQUENCE</scope>
    <source>
        <strain evidence="3">MSr11367</strain>
    </source>
</reference>
<dbReference type="InterPro" id="IPR050266">
    <property type="entry name" value="AB_hydrolase_sf"/>
</dbReference>
<dbReference type="InterPro" id="IPR000073">
    <property type="entry name" value="AB_hydrolase_1"/>
</dbReference>
<organism evidence="3 4">
    <name type="scientific">Pendulispora rubella</name>
    <dbReference type="NCBI Taxonomy" id="2741070"/>
    <lineage>
        <taxon>Bacteria</taxon>
        <taxon>Pseudomonadati</taxon>
        <taxon>Myxococcota</taxon>
        <taxon>Myxococcia</taxon>
        <taxon>Myxococcales</taxon>
        <taxon>Sorangiineae</taxon>
        <taxon>Pendulisporaceae</taxon>
        <taxon>Pendulispora</taxon>
    </lineage>
</organism>
<proteinExistence type="predicted"/>
<sequence>MITRLTGLTGLLSMLAACGSTPSRDAAAPTETAMHDGVVASADGTKIHYLEGGRGTTTLFFLHGWLGNAHWWDEQFAHFSPRYRVVAIDQAGHGESGRDRKAWTMQACAQDARAVADKLGLDRVVWIGHSMSGGTILELANLLPERTVGLIPIDILEDVGQVATTEEKAAFFGALEKDFPTAVRAVFKEDFPPGAPEPVVRRVLDEAAAAPPAISIPILRAFFDYDAASAMRKVKAPIVAVNSEMHRTNVAGNRKFAPQFDVVLMKNVGHWPMLERPGEFDLLLQQAIDRATAKLR</sequence>
<evidence type="ECO:0000313" key="3">
    <source>
        <dbReference type="EMBL" id="WXB07825.1"/>
    </source>
</evidence>
<dbReference type="Gene3D" id="3.40.50.1820">
    <property type="entry name" value="alpha/beta hydrolase"/>
    <property type="match status" value="1"/>
</dbReference>
<dbReference type="Proteomes" id="UP001374803">
    <property type="component" value="Chromosome"/>
</dbReference>
<keyword evidence="1 3" id="KW-0378">Hydrolase</keyword>
<dbReference type="EMBL" id="CP089983">
    <property type="protein sequence ID" value="WXB07825.1"/>
    <property type="molecule type" value="Genomic_DNA"/>
</dbReference>
<dbReference type="PANTHER" id="PTHR43798">
    <property type="entry name" value="MONOACYLGLYCEROL LIPASE"/>
    <property type="match status" value="1"/>
</dbReference>
<dbReference type="Pfam" id="PF12697">
    <property type="entry name" value="Abhydrolase_6"/>
    <property type="match status" value="1"/>
</dbReference>
<name>A0ABZ2LBS6_9BACT</name>
<evidence type="ECO:0000313" key="4">
    <source>
        <dbReference type="Proteomes" id="UP001374803"/>
    </source>
</evidence>
<evidence type="ECO:0000259" key="2">
    <source>
        <dbReference type="Pfam" id="PF12697"/>
    </source>
</evidence>
<gene>
    <name evidence="3" type="ORF">LVJ94_11345</name>
</gene>
<dbReference type="InterPro" id="IPR029058">
    <property type="entry name" value="AB_hydrolase_fold"/>
</dbReference>
<dbReference type="RefSeq" id="WP_394837492.1">
    <property type="nucleotide sequence ID" value="NZ_CP089929.1"/>
</dbReference>
<dbReference type="PANTHER" id="PTHR43798:SF31">
    <property type="entry name" value="AB HYDROLASE SUPERFAMILY PROTEIN YCLE"/>
    <property type="match status" value="1"/>
</dbReference>
<keyword evidence="4" id="KW-1185">Reference proteome</keyword>
<dbReference type="PROSITE" id="PS51257">
    <property type="entry name" value="PROKAR_LIPOPROTEIN"/>
    <property type="match status" value="1"/>
</dbReference>
<protein>
    <submittedName>
        <fullName evidence="3">Alpha/beta hydrolase</fullName>
    </submittedName>
</protein>
<dbReference type="SUPFAM" id="SSF53474">
    <property type="entry name" value="alpha/beta-Hydrolases"/>
    <property type="match status" value="1"/>
</dbReference>
<dbReference type="GO" id="GO:0016787">
    <property type="term" value="F:hydrolase activity"/>
    <property type="evidence" value="ECO:0007669"/>
    <property type="project" value="UniProtKB-KW"/>
</dbReference>
<feature type="domain" description="AB hydrolase-1" evidence="2">
    <location>
        <begin position="59"/>
        <end position="280"/>
    </location>
</feature>